<evidence type="ECO:0000313" key="2">
    <source>
        <dbReference type="Proteomes" id="UP001497744"/>
    </source>
</evidence>
<name>A0AAV4LQ87_BABCB</name>
<protein>
    <submittedName>
        <fullName evidence="1">Ribosome binding protein</fullName>
    </submittedName>
</protein>
<proteinExistence type="predicted"/>
<comment type="caution">
    <text evidence="1">The sequence shown here is derived from an EMBL/GenBank/DDBJ whole genome shotgun (WGS) entry which is preliminary data.</text>
</comment>
<dbReference type="AlphaFoldDB" id="A0AAV4LQ87"/>
<organism evidence="1 2">
    <name type="scientific">Babesia caballi</name>
    <dbReference type="NCBI Taxonomy" id="5871"/>
    <lineage>
        <taxon>Eukaryota</taxon>
        <taxon>Sar</taxon>
        <taxon>Alveolata</taxon>
        <taxon>Apicomplexa</taxon>
        <taxon>Aconoidasida</taxon>
        <taxon>Piroplasmida</taxon>
        <taxon>Babesiidae</taxon>
        <taxon>Babesia</taxon>
    </lineage>
</organism>
<accession>A0AAV4LQ87</accession>
<dbReference type="GeneID" id="94193420"/>
<dbReference type="EMBL" id="BPLF01000001">
    <property type="protein sequence ID" value="GIX61937.1"/>
    <property type="molecule type" value="Genomic_DNA"/>
</dbReference>
<keyword evidence="2" id="KW-1185">Reference proteome</keyword>
<evidence type="ECO:0000313" key="1">
    <source>
        <dbReference type="EMBL" id="GIX61937.1"/>
    </source>
</evidence>
<gene>
    <name evidence="1" type="ORF">BcabD6B2_13720</name>
</gene>
<sequence>MEDKAIDWILRVTGKDGQGSGSQEAIKALTEQVKKLLTEVNGAASGLGEEFTKVKEALDGSGNGDLIGKLPMDFSSLLGMRVCVGTGQVPKGFGTLVDGIAKKVENNSGFQSGVRKSLKTMFKKLKAVIETANLENGGSGRVELFKTHVDSFLSEAFGKVKGEDPSKGPFTNFTNLCTQLSKLFKDNDINSGFLSTSDALKVMERPLQGSFTSAKNAANHPALTGEINNLKDSQAFTAAVFSSVRDAAQAVVGDLTTKTYTSYYSGAENKDIYYSQCTKIFLGCLSLYYHALTYLYWRCDQGGWGTLSLGGGSNTYSLREFMGSMAFADGIINTGKNGTALVGGALNYVCKTNAKVTSTIREMLYFLAALPYTAVYDELDEHITSSLNTPLPVAVSGSAIINETLSSSDLLGILVASSLSAPWVLGTIEGRGNSNNPLLRDLYCNGMGFAYPSGPTLLNSLSNYAYALQFQLSFLYQQCSGTYSKACGWNECLPDRQAERFQPRPSFGSVQPPCNLFRIFVPCSDGFRKSSQSRQQLSGNRISVTLKPLCGSCNTPLCQLSKKLGCLTRRTSRTLGDVFGFLWHLNDQMFKTRPKMQELAKKLVNALGANISQNVPTFMKKILEGIAPSPLPTPPPAPSPYGLSRSLEAMAPTIPFLYQLFMTEDYNSLPGTLFDLNQHCHKYETSGVTHNFDVSIRDHKCLDSPSDLWSLYNPVYEEVKHKVCRDKNCGGYLYPLTNTFGSAFAPKHASSYLSWFIHLADDLEAGLREILERFKGLS</sequence>
<dbReference type="RefSeq" id="XP_067714008.1">
    <property type="nucleotide sequence ID" value="XM_067857907.1"/>
</dbReference>
<reference evidence="1 2" key="1">
    <citation type="submission" date="2021-06" db="EMBL/GenBank/DDBJ databases">
        <title>Genome sequence of Babesia caballi.</title>
        <authorList>
            <person name="Yamagishi J."/>
            <person name="Kidaka T."/>
            <person name="Ochi A."/>
        </authorList>
    </citation>
    <scope>NUCLEOTIDE SEQUENCE [LARGE SCALE GENOMIC DNA]</scope>
    <source>
        <strain evidence="1">USDA-D6B2</strain>
    </source>
</reference>
<dbReference type="Proteomes" id="UP001497744">
    <property type="component" value="Unassembled WGS sequence"/>
</dbReference>